<evidence type="ECO:0000313" key="2">
    <source>
        <dbReference type="Proteomes" id="UP000054928"/>
    </source>
</evidence>
<dbReference type="RefSeq" id="XP_036262955.1">
    <property type="nucleotide sequence ID" value="XM_036407461.1"/>
</dbReference>
<name>A0A0P1A4T2_PLAHL</name>
<dbReference type="EMBL" id="CCYD01000007">
    <property type="protein sequence ID" value="CEG35071.1"/>
    <property type="molecule type" value="Genomic_DNA"/>
</dbReference>
<sequence>MNRKSLILIPIQKLECMKPKSGGGLRLIANNIVDWVRLFFRAICFRFASASSILLSYGLKKLDPYL</sequence>
<proteinExistence type="predicted"/>
<accession>A0A0P1A4T2</accession>
<organism evidence="1 2">
    <name type="scientific">Plasmopara halstedii</name>
    <name type="common">Downy mildew of sunflower</name>
    <dbReference type="NCBI Taxonomy" id="4781"/>
    <lineage>
        <taxon>Eukaryota</taxon>
        <taxon>Sar</taxon>
        <taxon>Stramenopiles</taxon>
        <taxon>Oomycota</taxon>
        <taxon>Peronosporomycetes</taxon>
        <taxon>Peronosporales</taxon>
        <taxon>Peronosporaceae</taxon>
        <taxon>Plasmopara</taxon>
    </lineage>
</organism>
<dbReference type="GeneID" id="59052682"/>
<protein>
    <submittedName>
        <fullName evidence="1">Uncharacterized protein</fullName>
    </submittedName>
</protein>
<dbReference type="AlphaFoldDB" id="A0A0P1A4T2"/>
<keyword evidence="2" id="KW-1185">Reference proteome</keyword>
<evidence type="ECO:0000313" key="1">
    <source>
        <dbReference type="EMBL" id="CEG35071.1"/>
    </source>
</evidence>
<reference evidence="2" key="1">
    <citation type="submission" date="2014-09" db="EMBL/GenBank/DDBJ databases">
        <authorList>
            <person name="Sharma Rahul"/>
            <person name="Thines Marco"/>
        </authorList>
    </citation>
    <scope>NUCLEOTIDE SEQUENCE [LARGE SCALE GENOMIC DNA]</scope>
</reference>
<dbReference type="Proteomes" id="UP000054928">
    <property type="component" value="Unassembled WGS sequence"/>
</dbReference>